<reference evidence="1" key="1">
    <citation type="submission" date="2022-04" db="EMBL/GenBank/DDBJ databases">
        <title>Genome of the entomopathogenic fungus Entomophthora muscae.</title>
        <authorList>
            <person name="Elya C."/>
            <person name="Lovett B.R."/>
            <person name="Lee E."/>
            <person name="Macias A.M."/>
            <person name="Hajek A.E."/>
            <person name="De Bivort B.L."/>
            <person name="Kasson M.T."/>
            <person name="De Fine Licht H.H."/>
            <person name="Stajich J.E."/>
        </authorList>
    </citation>
    <scope>NUCLEOTIDE SEQUENCE</scope>
    <source>
        <strain evidence="1">Berkeley</strain>
    </source>
</reference>
<organism evidence="1 2">
    <name type="scientific">Entomophthora muscae</name>
    <dbReference type="NCBI Taxonomy" id="34485"/>
    <lineage>
        <taxon>Eukaryota</taxon>
        <taxon>Fungi</taxon>
        <taxon>Fungi incertae sedis</taxon>
        <taxon>Zoopagomycota</taxon>
        <taxon>Entomophthoromycotina</taxon>
        <taxon>Entomophthoromycetes</taxon>
        <taxon>Entomophthorales</taxon>
        <taxon>Entomophthoraceae</taxon>
        <taxon>Entomophthora</taxon>
    </lineage>
</organism>
<dbReference type="EMBL" id="QTSX02000209">
    <property type="protein sequence ID" value="KAJ9087715.1"/>
    <property type="molecule type" value="Genomic_DNA"/>
</dbReference>
<evidence type="ECO:0000313" key="1">
    <source>
        <dbReference type="EMBL" id="KAJ9087715.1"/>
    </source>
</evidence>
<protein>
    <submittedName>
        <fullName evidence="1">Uncharacterized protein</fullName>
    </submittedName>
</protein>
<gene>
    <name evidence="1" type="ORF">DSO57_1030454</name>
</gene>
<keyword evidence="2" id="KW-1185">Reference proteome</keyword>
<dbReference type="Proteomes" id="UP001165960">
    <property type="component" value="Unassembled WGS sequence"/>
</dbReference>
<sequence length="1316" mass="148202">MDGDEGEICRVCRCEATEEEPLFYPCKCSGSIRYVHQSCLSQWLSHSRKNYCELCKHPFSFTPIYANDMPENLPIHVLIYRGAISIFRGLTFLSRCCLTGLFWLVVLPYLVLGTFRLMINLTDKGAVILAFGFLPSGFEALMGAPDSVESYYLYLQHLKSFNSNSEELPDTFYGWSDFWGDCFKGQIITVVVVSIFLILFLLREWAFHAFPQLNTGAPLPGENPPERRAPEAPAVPIPPIRNMDLYTNPPRFIIPVRLTDQEQEEYYRERNHRRRAHGILDRHRDNNMAADAVGRQVLALARASNQTPMPLILTSQNARLTDSERLELAYYQNSLSEHDAESRPAGSYSRYVGEKLRPEDLHPAVGRADLEMPQFMLDRIENMKRAKNAGIASSSRDHPENHFHDDDLETLQFDEPEEQYEKILLDRKQRTVTQRDSSSSSDEIDPDDLHDESDSEQPFYTTRFPITGPTPPLPRSPNQDVIMGLEEAANDADANDRAVRFAPNLDFAADREEGQQAPIPPPAGPDRADPPPEIAEEAEELFGDEINGVAEFIGLRGDPLLLFQYAMMIYVLVAAGLWGFIGLPYLIGRFMLLLELSTMISFPAIWFRYLLGVVRLITDPLTHFFLHSVVGHFLDVNGGNSPSILDVACEYLNTGATKMVAFVDHLASSSPPPAIGPHYSWVWAMYNWLDALRLVVATSDSVGHRVITVGFGYFLVSIAYFCCINFGEITNPELLSIRRIIYVMTKIAVFILLEIMVFPFLCGLLLDYVTLPLFGGATVASRARLFTFAPLGMTFLHWISGTAFFFLFSVFMTQCRRASRRGLLWFIRDPNEANPQPVREMISRSVKDQIYRLGVSAIVYALIIFGGVGLVVSSGKLLPGNVLPLRLSSSRPYHEVSFDLVILELLIPALVAHFQPQQLIKAQFLRTWSSIAAFYRLTNFITGHRVMAEEYSALPRSWRASLSIHRPLTCTDYLFLADGSYRRTPNSDTVTIVPGRRMVVHCHRDGRPIDPLDVPSDSPIYPNANVCIAYAPPNFALRIAAFILTVSLVCDIVGWFALYAPLVLGRYTLAILVPSWSPISDLYSYNLGFVLLWLSGALLYQCYTELKSAWKAFSNGSAGQYVLRILSGASKLLQQAYLIVGVWCITPLTIALLVDMYIHTPLRAAESPTILASPHWFSYMWSIGATLLLMALRYSDRYPNSAIARSLPKQLSLDDLANPQPLNFSARFLIPYIGGALYLYYAPVTAAGLLADRLLVRAPVVLQWYTSGCLYIIIGWLLAKNGDRHFQRWRHSIRDDEYLIGQALNNIRPRAATTGH</sequence>
<proteinExistence type="predicted"/>
<accession>A0ACC2UKS6</accession>
<name>A0ACC2UKS6_9FUNG</name>
<evidence type="ECO:0000313" key="2">
    <source>
        <dbReference type="Proteomes" id="UP001165960"/>
    </source>
</evidence>
<comment type="caution">
    <text evidence="1">The sequence shown here is derived from an EMBL/GenBank/DDBJ whole genome shotgun (WGS) entry which is preliminary data.</text>
</comment>